<feature type="binding site" evidence="6">
    <location>
        <position position="198"/>
    </location>
    <ligand>
        <name>substrate</name>
    </ligand>
</feature>
<name>A0A5B8FGN3_9RHOB</name>
<dbReference type="Pfam" id="PF04960">
    <property type="entry name" value="Glutaminase"/>
    <property type="match status" value="1"/>
</dbReference>
<dbReference type="PANTHER" id="PTHR12544">
    <property type="entry name" value="GLUTAMINASE"/>
    <property type="match status" value="1"/>
</dbReference>
<dbReference type="InterPro" id="IPR006311">
    <property type="entry name" value="TAT_signal"/>
</dbReference>
<comment type="catalytic activity">
    <reaction evidence="5 6">
        <text>L-glutamine + H2O = L-glutamate + NH4(+)</text>
        <dbReference type="Rhea" id="RHEA:15889"/>
        <dbReference type="ChEBI" id="CHEBI:15377"/>
        <dbReference type="ChEBI" id="CHEBI:28938"/>
        <dbReference type="ChEBI" id="CHEBI:29985"/>
        <dbReference type="ChEBI" id="CHEBI:58359"/>
        <dbReference type="EC" id="3.5.1.2"/>
    </reaction>
</comment>
<dbReference type="Gene3D" id="3.40.710.10">
    <property type="entry name" value="DD-peptidase/beta-lactamase superfamily"/>
    <property type="match status" value="1"/>
</dbReference>
<feature type="binding site" evidence="6">
    <location>
        <position position="292"/>
    </location>
    <ligand>
        <name>substrate</name>
    </ligand>
</feature>
<dbReference type="Proteomes" id="UP000305888">
    <property type="component" value="Chromosome"/>
</dbReference>
<reference evidence="8 9" key="1">
    <citation type="submission" date="2019-06" db="EMBL/GenBank/DDBJ databases">
        <title>Genome sequence of Rhodobacteraceae bacterium D4M1.</title>
        <authorList>
            <person name="Cao J."/>
        </authorList>
    </citation>
    <scope>NUCLEOTIDE SEQUENCE [LARGE SCALE GENOMIC DNA]</scope>
    <source>
        <strain evidence="8 9">D4M1</strain>
    </source>
</reference>
<evidence type="ECO:0000256" key="2">
    <source>
        <dbReference type="ARBA" id="ARBA00011881"/>
    </source>
</evidence>
<evidence type="ECO:0000256" key="3">
    <source>
        <dbReference type="ARBA" id="ARBA00012918"/>
    </source>
</evidence>
<dbReference type="FunFam" id="3.40.710.10:FF:000005">
    <property type="entry name" value="Glutaminase"/>
    <property type="match status" value="1"/>
</dbReference>
<feature type="binding site" evidence="6">
    <location>
        <position position="191"/>
    </location>
    <ligand>
        <name>substrate</name>
    </ligand>
</feature>
<protein>
    <recommendedName>
        <fullName evidence="3 6">Glutaminase</fullName>
        <ecNumber evidence="3 6">3.5.1.2</ecNumber>
    </recommendedName>
</protein>
<dbReference type="AlphaFoldDB" id="A0A5B8FGN3"/>
<gene>
    <name evidence="6 8" type="primary">glsA</name>
    <name evidence="8" type="ORF">FDP22_06375</name>
</gene>
<keyword evidence="9" id="KW-1185">Reference proteome</keyword>
<dbReference type="OrthoDB" id="9788822at2"/>
<evidence type="ECO:0000313" key="8">
    <source>
        <dbReference type="EMBL" id="QDL91441.1"/>
    </source>
</evidence>
<keyword evidence="4 6" id="KW-0378">Hydrolase</keyword>
<sequence length="340" mass="34613">MSRDADALTRRAALLGASAAALVAGAGLPAAAAPRDIGAAVRAALAAARAVTGGRNADYIPYLADVPPELCGVAVVTADGTVDTAGDTGYGFAIESISKVMTLALVMEEIGPEAVRDRIGADPTGLPFNSVIALELHDGKPLSPLVNAGAIATASLVPGATAEEKWRRILAFQSKMAGTGIRLSQEVNRSEQTTNFHNCAIAWLLFSAGALEGDPLVALDVYTRQCSTLVTCSDLAMMGATLANGGVNPATGERVIRAQNVPHILAEMMMEGLYTASGDFAFTVGLPGKSGVGGGIMAVAPGDLAIATFSPPLDDAGNSVRGLVAIAELAKSLNLNIFRG</sequence>
<dbReference type="PROSITE" id="PS51318">
    <property type="entry name" value="TAT"/>
    <property type="match status" value="1"/>
</dbReference>
<dbReference type="NCBIfam" id="TIGR03814">
    <property type="entry name" value="Gln_ase"/>
    <property type="match status" value="1"/>
</dbReference>
<dbReference type="KEGG" id="ppru:FDP22_06375"/>
<dbReference type="HAMAP" id="MF_00313">
    <property type="entry name" value="Glutaminase"/>
    <property type="match status" value="1"/>
</dbReference>
<dbReference type="GO" id="GO:0006537">
    <property type="term" value="P:glutamate biosynthetic process"/>
    <property type="evidence" value="ECO:0007669"/>
    <property type="project" value="TreeGrafter"/>
</dbReference>
<comment type="subunit">
    <text evidence="2 6">Homotetramer.</text>
</comment>
<evidence type="ECO:0000256" key="7">
    <source>
        <dbReference type="SAM" id="SignalP"/>
    </source>
</evidence>
<dbReference type="GO" id="GO:0004359">
    <property type="term" value="F:glutaminase activity"/>
    <property type="evidence" value="ECO:0007669"/>
    <property type="project" value="UniProtKB-UniRule"/>
</dbReference>
<dbReference type="InterPro" id="IPR012338">
    <property type="entry name" value="Beta-lactam/transpept-like"/>
</dbReference>
<evidence type="ECO:0000256" key="5">
    <source>
        <dbReference type="ARBA" id="ARBA00049534"/>
    </source>
</evidence>
<dbReference type="SUPFAM" id="SSF56601">
    <property type="entry name" value="beta-lactamase/transpeptidase-like"/>
    <property type="match status" value="1"/>
</dbReference>
<dbReference type="PANTHER" id="PTHR12544:SF48">
    <property type="entry name" value="GLUTAMINASE 1"/>
    <property type="match status" value="1"/>
</dbReference>
<dbReference type="EC" id="3.5.1.2" evidence="3 6"/>
<dbReference type="NCBIfam" id="NF009020">
    <property type="entry name" value="PRK12356.1"/>
    <property type="match status" value="1"/>
</dbReference>
<keyword evidence="7" id="KW-0732">Signal</keyword>
<feature type="signal peptide" evidence="7">
    <location>
        <begin position="1"/>
        <end position="32"/>
    </location>
</feature>
<dbReference type="EMBL" id="CP040818">
    <property type="protein sequence ID" value="QDL91441.1"/>
    <property type="molecule type" value="Genomic_DNA"/>
</dbReference>
<feature type="binding site" evidence="6">
    <location>
        <position position="222"/>
    </location>
    <ligand>
        <name>substrate</name>
    </ligand>
</feature>
<feature type="binding site" evidence="6">
    <location>
        <position position="147"/>
    </location>
    <ligand>
        <name>substrate</name>
    </ligand>
</feature>
<feature type="binding site" evidence="6">
    <location>
        <position position="96"/>
    </location>
    <ligand>
        <name>substrate</name>
    </ligand>
</feature>
<evidence type="ECO:0000256" key="4">
    <source>
        <dbReference type="ARBA" id="ARBA00022801"/>
    </source>
</evidence>
<feature type="binding site" evidence="6">
    <location>
        <position position="274"/>
    </location>
    <ligand>
        <name>substrate</name>
    </ligand>
</feature>
<organism evidence="8 9">
    <name type="scientific">Paroceanicella profunda</name>
    <dbReference type="NCBI Taxonomy" id="2579971"/>
    <lineage>
        <taxon>Bacteria</taxon>
        <taxon>Pseudomonadati</taxon>
        <taxon>Pseudomonadota</taxon>
        <taxon>Alphaproteobacteria</taxon>
        <taxon>Rhodobacterales</taxon>
        <taxon>Paracoccaceae</taxon>
        <taxon>Paroceanicella</taxon>
    </lineage>
</organism>
<comment type="similarity">
    <text evidence="1 6">Belongs to the glutaminase family.</text>
</comment>
<keyword evidence="6" id="KW-0007">Acetylation</keyword>
<evidence type="ECO:0000256" key="1">
    <source>
        <dbReference type="ARBA" id="ARBA00011076"/>
    </source>
</evidence>
<dbReference type="RefSeq" id="WP_138577777.1">
    <property type="nucleotide sequence ID" value="NZ_CP040818.1"/>
</dbReference>
<dbReference type="InterPro" id="IPR015868">
    <property type="entry name" value="Glutaminase"/>
</dbReference>
<evidence type="ECO:0000256" key="6">
    <source>
        <dbReference type="HAMAP-Rule" id="MF_00313"/>
    </source>
</evidence>
<feature type="chain" id="PRO_5023115474" description="Glutaminase" evidence="7">
    <location>
        <begin position="33"/>
        <end position="340"/>
    </location>
</feature>
<dbReference type="GO" id="GO:0006543">
    <property type="term" value="P:L-glutamine catabolic process"/>
    <property type="evidence" value="ECO:0007669"/>
    <property type="project" value="TreeGrafter"/>
</dbReference>
<proteinExistence type="inferred from homology"/>
<accession>A0A5B8FGN3</accession>
<evidence type="ECO:0000313" key="9">
    <source>
        <dbReference type="Proteomes" id="UP000305888"/>
    </source>
</evidence>